<accession>A0ABS8RHN5</accession>
<keyword evidence="5" id="KW-0804">Transcription</keyword>
<evidence type="ECO:0000313" key="9">
    <source>
        <dbReference type="Proteomes" id="UP000823775"/>
    </source>
</evidence>
<evidence type="ECO:0000313" key="8">
    <source>
        <dbReference type="EMBL" id="MCD7446159.1"/>
    </source>
</evidence>
<proteinExistence type="predicted"/>
<dbReference type="EMBL" id="JACEIK010000007">
    <property type="protein sequence ID" value="MCD7446159.1"/>
    <property type="molecule type" value="Genomic_DNA"/>
</dbReference>
<feature type="region of interest" description="Disordered" evidence="6">
    <location>
        <begin position="146"/>
        <end position="176"/>
    </location>
</feature>
<evidence type="ECO:0000256" key="4">
    <source>
        <dbReference type="ARBA" id="ARBA00023015"/>
    </source>
</evidence>
<reference evidence="8 9" key="1">
    <citation type="journal article" date="2021" name="BMC Genomics">
        <title>Datura genome reveals duplications of psychoactive alkaloid biosynthetic genes and high mutation rate following tissue culture.</title>
        <authorList>
            <person name="Rajewski A."/>
            <person name="Carter-House D."/>
            <person name="Stajich J."/>
            <person name="Litt A."/>
        </authorList>
    </citation>
    <scope>NUCLEOTIDE SEQUENCE [LARGE SCALE GENOMIC DNA]</scope>
    <source>
        <strain evidence="8">AR-01</strain>
    </source>
</reference>
<keyword evidence="9" id="KW-1185">Reference proteome</keyword>
<dbReference type="InterPro" id="IPR049914">
    <property type="entry name" value="PHD1-3/5-6"/>
</dbReference>
<gene>
    <name evidence="8" type="ORF">HAX54_045216</name>
</gene>
<comment type="caution">
    <text evidence="8">The sequence shown here is derived from an EMBL/GenBank/DDBJ whole genome shotgun (WGS) entry which is preliminary data.</text>
</comment>
<keyword evidence="2" id="KW-0863">Zinc-finger</keyword>
<feature type="compositionally biased region" description="Polar residues" evidence="6">
    <location>
        <begin position="156"/>
        <end position="169"/>
    </location>
</feature>
<evidence type="ECO:0000256" key="1">
    <source>
        <dbReference type="ARBA" id="ARBA00022723"/>
    </source>
</evidence>
<dbReference type="InterPro" id="IPR056280">
    <property type="entry name" value="AIPP2-like_SPOC"/>
</dbReference>
<evidence type="ECO:0000256" key="5">
    <source>
        <dbReference type="ARBA" id="ARBA00023163"/>
    </source>
</evidence>
<feature type="domain" description="AIPP2-like SPOC-like" evidence="7">
    <location>
        <begin position="241"/>
        <end position="368"/>
    </location>
</feature>
<evidence type="ECO:0000256" key="6">
    <source>
        <dbReference type="SAM" id="MobiDB-lite"/>
    </source>
</evidence>
<evidence type="ECO:0000259" key="7">
    <source>
        <dbReference type="Pfam" id="PF23121"/>
    </source>
</evidence>
<keyword evidence="1" id="KW-0479">Metal-binding</keyword>
<feature type="compositionally biased region" description="Basic and acidic residues" evidence="6">
    <location>
        <begin position="146"/>
        <end position="155"/>
    </location>
</feature>
<dbReference type="PANTHER" id="PTHR33304:SF49">
    <property type="entry name" value="OS12G0161500 PROTEIN"/>
    <property type="match status" value="1"/>
</dbReference>
<evidence type="ECO:0000256" key="3">
    <source>
        <dbReference type="ARBA" id="ARBA00022833"/>
    </source>
</evidence>
<dbReference type="PANTHER" id="PTHR33304">
    <property type="match status" value="1"/>
</dbReference>
<dbReference type="Proteomes" id="UP000823775">
    <property type="component" value="Unassembled WGS sequence"/>
</dbReference>
<keyword evidence="4" id="KW-0805">Transcription regulation</keyword>
<protein>
    <recommendedName>
        <fullName evidence="7">AIPP2-like SPOC-like domain-containing protein</fullName>
    </recommendedName>
</protein>
<sequence length="484" mass="54657">MSHVVVAVRFYGNLSYCLEKFSVDDDSIDWICWDCAPKVSKIEQFRKSERISVRKIRAFDVRAEWRRKLNNCKLKAKRLDKAKHDPSEAVQSATTHNPFQVLHKNIGEECADICCSEQQIESVKSGNTLLVGKHQEAYCSTLNKEEGGMVERSQDDSSLQNSKSAQSLTEIGKQQEMRKPRWRFVVLDDDSDFEGEGGEIGGKFSSSFSDEHYFPLNNLYSDPQVESANCLPAQPVADPIWRGCFFFNRESESSINILAHLSNKACEKAFIAANGLPVKLDVKIMAKSDVWPKSFLRSPPTDCSIALYLFPELEREENSYDALLEDVIDNDLAMNATIDDLELLIFSSRELPHKHWRLRRKYYLWGVFRHKSPSSSSIPTANFFAQTSSIHNAAISFLLNKVEDANTGSSLGQSIPSPLSILKGVNSGSLQGRFPNPLSSCCNITSTKDSPCHPESRLNNMERWCGRNLDTRNHDVEHMQNTSI</sequence>
<dbReference type="Pfam" id="PF23121">
    <property type="entry name" value="SPOC_AIPP2"/>
    <property type="match status" value="1"/>
</dbReference>
<organism evidence="8 9">
    <name type="scientific">Datura stramonium</name>
    <name type="common">Jimsonweed</name>
    <name type="synonym">Common thornapple</name>
    <dbReference type="NCBI Taxonomy" id="4076"/>
    <lineage>
        <taxon>Eukaryota</taxon>
        <taxon>Viridiplantae</taxon>
        <taxon>Streptophyta</taxon>
        <taxon>Embryophyta</taxon>
        <taxon>Tracheophyta</taxon>
        <taxon>Spermatophyta</taxon>
        <taxon>Magnoliopsida</taxon>
        <taxon>eudicotyledons</taxon>
        <taxon>Gunneridae</taxon>
        <taxon>Pentapetalae</taxon>
        <taxon>asterids</taxon>
        <taxon>lamiids</taxon>
        <taxon>Solanales</taxon>
        <taxon>Solanaceae</taxon>
        <taxon>Solanoideae</taxon>
        <taxon>Datureae</taxon>
        <taxon>Datura</taxon>
    </lineage>
</organism>
<name>A0ABS8RHN5_DATST</name>
<evidence type="ECO:0000256" key="2">
    <source>
        <dbReference type="ARBA" id="ARBA00022771"/>
    </source>
</evidence>
<keyword evidence="3" id="KW-0862">Zinc</keyword>